<dbReference type="InterPro" id="IPR007110">
    <property type="entry name" value="Ig-like_dom"/>
</dbReference>
<dbReference type="Pfam" id="PF13927">
    <property type="entry name" value="Ig_3"/>
    <property type="match status" value="1"/>
</dbReference>
<dbReference type="PANTHER" id="PTHR44170">
    <property type="entry name" value="PROTEIN SIDEKICK"/>
    <property type="match status" value="1"/>
</dbReference>
<evidence type="ECO:0000259" key="4">
    <source>
        <dbReference type="PROSITE" id="PS50835"/>
    </source>
</evidence>
<keyword evidence="2" id="KW-1015">Disulfide bond</keyword>
<organism evidence="5 6">
    <name type="scientific">Saguinus oedipus</name>
    <name type="common">Cotton-top tamarin</name>
    <name type="synonym">Oedipomidas oedipus</name>
    <dbReference type="NCBI Taxonomy" id="9490"/>
    <lineage>
        <taxon>Eukaryota</taxon>
        <taxon>Metazoa</taxon>
        <taxon>Chordata</taxon>
        <taxon>Craniata</taxon>
        <taxon>Vertebrata</taxon>
        <taxon>Euteleostomi</taxon>
        <taxon>Mammalia</taxon>
        <taxon>Eutheria</taxon>
        <taxon>Euarchontoglires</taxon>
        <taxon>Primates</taxon>
        <taxon>Haplorrhini</taxon>
        <taxon>Platyrrhini</taxon>
        <taxon>Cebidae</taxon>
        <taxon>Callitrichinae</taxon>
        <taxon>Saguinus</taxon>
    </lineage>
</organism>
<evidence type="ECO:0000313" key="6">
    <source>
        <dbReference type="Proteomes" id="UP001266305"/>
    </source>
</evidence>
<comment type="caution">
    <text evidence="5">The sequence shown here is derived from an EMBL/GenBank/DDBJ whole genome shotgun (WGS) entry which is preliminary data.</text>
</comment>
<protein>
    <recommendedName>
        <fullName evidence="4">Ig-like domain-containing protein</fullName>
    </recommendedName>
</protein>
<proteinExistence type="predicted"/>
<dbReference type="Proteomes" id="UP001266305">
    <property type="component" value="Unassembled WGS sequence"/>
</dbReference>
<evidence type="ECO:0000256" key="3">
    <source>
        <dbReference type="SAM" id="MobiDB-lite"/>
    </source>
</evidence>
<evidence type="ECO:0000256" key="2">
    <source>
        <dbReference type="ARBA" id="ARBA00023157"/>
    </source>
</evidence>
<dbReference type="InterPro" id="IPR013783">
    <property type="entry name" value="Ig-like_fold"/>
</dbReference>
<accession>A0ABQ9V2G5</accession>
<sequence length="346" mass="37709">MSDFHVHPQAAVGEEGGVARFQCQIHGLPKPLITWEKNRVPIDTDNERYTLLPKGVLQITGLRAEDSGVFHCVASNIASIRISHGARLTVTGFSAKYLQNARLCDAWHEGAEESEARSLVHFPLGHCLLSSRATPSLVALQGLQQRDGCPEHPGPWYLFAHKTWLLGWYLFPTYHVLGCGWGEEAGESPAEVRKRGVFLPGSGSGAYKEPAILVGPENLTLTVHQTAVLECVATGNPRPIVSWSRLGEPHHQSPRPSQPVPPPGRAGLRLLTQLQGHLESCLFSVGVRSIPVAWEEGKFPSPGRTREGHLPTPFSLLLQGWLSSLGYLAQSRQSSAHPSLVDPSTL</sequence>
<feature type="region of interest" description="Disordered" evidence="3">
    <location>
        <begin position="242"/>
        <end position="267"/>
    </location>
</feature>
<feature type="domain" description="Ig-like" evidence="4">
    <location>
        <begin position="210"/>
        <end position="247"/>
    </location>
</feature>
<dbReference type="SUPFAM" id="SSF48726">
    <property type="entry name" value="Immunoglobulin"/>
    <property type="match status" value="2"/>
</dbReference>
<reference evidence="5 6" key="1">
    <citation type="submission" date="2023-05" db="EMBL/GenBank/DDBJ databases">
        <title>B98-5 Cell Line De Novo Hybrid Assembly: An Optical Mapping Approach.</title>
        <authorList>
            <person name="Kananen K."/>
            <person name="Auerbach J.A."/>
            <person name="Kautto E."/>
            <person name="Blachly J.S."/>
        </authorList>
    </citation>
    <scope>NUCLEOTIDE SEQUENCE [LARGE SCALE GENOMIC DNA]</scope>
    <source>
        <strain evidence="5">B95-8</strain>
        <tissue evidence="5">Cell line</tissue>
    </source>
</reference>
<keyword evidence="6" id="KW-1185">Reference proteome</keyword>
<keyword evidence="1" id="KW-0677">Repeat</keyword>
<dbReference type="EMBL" id="JASSZA010000008">
    <property type="protein sequence ID" value="KAK2103194.1"/>
    <property type="molecule type" value="Genomic_DNA"/>
</dbReference>
<name>A0ABQ9V2G5_SAGOE</name>
<dbReference type="InterPro" id="IPR036179">
    <property type="entry name" value="Ig-like_dom_sf"/>
</dbReference>
<dbReference type="InterPro" id="IPR003598">
    <property type="entry name" value="Ig_sub2"/>
</dbReference>
<gene>
    <name evidence="5" type="ORF">P7K49_017050</name>
</gene>
<evidence type="ECO:0000313" key="5">
    <source>
        <dbReference type="EMBL" id="KAK2103194.1"/>
    </source>
</evidence>
<evidence type="ECO:0000256" key="1">
    <source>
        <dbReference type="ARBA" id="ARBA00022737"/>
    </source>
</evidence>
<dbReference type="Pfam" id="PF07679">
    <property type="entry name" value="I-set"/>
    <property type="match status" value="1"/>
</dbReference>
<dbReference type="PANTHER" id="PTHR44170:SF20">
    <property type="entry name" value="IMMUNOGLOBULIN SUPERFAMILY DCC SUBCLASS MEMBER 3"/>
    <property type="match status" value="1"/>
</dbReference>
<dbReference type="SMART" id="SM00409">
    <property type="entry name" value="IG"/>
    <property type="match status" value="1"/>
</dbReference>
<dbReference type="PROSITE" id="PS50835">
    <property type="entry name" value="IG_LIKE"/>
    <property type="match status" value="2"/>
</dbReference>
<dbReference type="SMART" id="SM00408">
    <property type="entry name" value="IGc2"/>
    <property type="match status" value="1"/>
</dbReference>
<feature type="domain" description="Ig-like" evidence="4">
    <location>
        <begin position="2"/>
        <end position="83"/>
    </location>
</feature>
<dbReference type="InterPro" id="IPR003599">
    <property type="entry name" value="Ig_sub"/>
</dbReference>
<dbReference type="InterPro" id="IPR013098">
    <property type="entry name" value="Ig_I-set"/>
</dbReference>
<dbReference type="Gene3D" id="2.60.40.10">
    <property type="entry name" value="Immunoglobulins"/>
    <property type="match status" value="2"/>
</dbReference>